<dbReference type="InterPro" id="IPR027558">
    <property type="entry name" value="Pre_pil_HX9DG_C"/>
</dbReference>
<dbReference type="Gene3D" id="3.30.700.10">
    <property type="entry name" value="Glycoprotein, Type 4 Pilin"/>
    <property type="match status" value="1"/>
</dbReference>
<dbReference type="EMBL" id="JAMXLR010000020">
    <property type="protein sequence ID" value="MCO6043269.1"/>
    <property type="molecule type" value="Genomic_DNA"/>
</dbReference>
<dbReference type="NCBIfam" id="TIGR02532">
    <property type="entry name" value="IV_pilin_GFxxxE"/>
    <property type="match status" value="1"/>
</dbReference>
<keyword evidence="2" id="KW-0472">Membrane</keyword>
<dbReference type="NCBIfam" id="TIGR04294">
    <property type="entry name" value="pre_pil_HX9DG"/>
    <property type="match status" value="1"/>
</dbReference>
<evidence type="ECO:0000259" key="3">
    <source>
        <dbReference type="Pfam" id="PF07596"/>
    </source>
</evidence>
<feature type="region of interest" description="Disordered" evidence="1">
    <location>
        <begin position="340"/>
        <end position="362"/>
    </location>
</feature>
<dbReference type="Pfam" id="PF07596">
    <property type="entry name" value="SBP_bac_10"/>
    <property type="match status" value="1"/>
</dbReference>
<dbReference type="RefSeq" id="WP_252851371.1">
    <property type="nucleotide sequence ID" value="NZ_JAMXLR010000020.1"/>
</dbReference>
<feature type="compositionally biased region" description="Basic and acidic residues" evidence="1">
    <location>
        <begin position="340"/>
        <end position="352"/>
    </location>
</feature>
<protein>
    <submittedName>
        <fullName evidence="4">DUF1559 domain-containing protein</fullName>
    </submittedName>
</protein>
<evidence type="ECO:0000313" key="4">
    <source>
        <dbReference type="EMBL" id="MCO6043269.1"/>
    </source>
</evidence>
<dbReference type="SUPFAM" id="SSF54523">
    <property type="entry name" value="Pili subunits"/>
    <property type="match status" value="1"/>
</dbReference>
<evidence type="ECO:0000256" key="1">
    <source>
        <dbReference type="SAM" id="MobiDB-lite"/>
    </source>
</evidence>
<dbReference type="Pfam" id="PF07963">
    <property type="entry name" value="N_methyl"/>
    <property type="match status" value="1"/>
</dbReference>
<proteinExistence type="predicted"/>
<dbReference type="InterPro" id="IPR045584">
    <property type="entry name" value="Pilin-like"/>
</dbReference>
<accession>A0A9X2F7I0</accession>
<gene>
    <name evidence="4" type="ORF">NG895_05065</name>
</gene>
<dbReference type="PROSITE" id="PS00409">
    <property type="entry name" value="PROKAR_NTER_METHYL"/>
    <property type="match status" value="1"/>
</dbReference>
<name>A0A9X2F7I0_9BACT</name>
<dbReference type="AlphaFoldDB" id="A0A9X2F7I0"/>
<keyword evidence="5" id="KW-1185">Reference proteome</keyword>
<dbReference type="InterPro" id="IPR012902">
    <property type="entry name" value="N_methyl_site"/>
</dbReference>
<dbReference type="PANTHER" id="PTHR30093">
    <property type="entry name" value="GENERAL SECRETION PATHWAY PROTEIN G"/>
    <property type="match status" value="1"/>
</dbReference>
<dbReference type="PANTHER" id="PTHR30093:SF2">
    <property type="entry name" value="TYPE II SECRETION SYSTEM PROTEIN H"/>
    <property type="match status" value="1"/>
</dbReference>
<evidence type="ECO:0000256" key="2">
    <source>
        <dbReference type="SAM" id="Phobius"/>
    </source>
</evidence>
<organism evidence="4 5">
    <name type="scientific">Aeoliella straminimaris</name>
    <dbReference type="NCBI Taxonomy" id="2954799"/>
    <lineage>
        <taxon>Bacteria</taxon>
        <taxon>Pseudomonadati</taxon>
        <taxon>Planctomycetota</taxon>
        <taxon>Planctomycetia</taxon>
        <taxon>Pirellulales</taxon>
        <taxon>Lacipirellulaceae</taxon>
        <taxon>Aeoliella</taxon>
    </lineage>
</organism>
<keyword evidence="2" id="KW-0812">Transmembrane</keyword>
<feature type="transmembrane region" description="Helical" evidence="2">
    <location>
        <begin position="20"/>
        <end position="40"/>
    </location>
</feature>
<dbReference type="Proteomes" id="UP001155241">
    <property type="component" value="Unassembled WGS sequence"/>
</dbReference>
<dbReference type="InterPro" id="IPR011453">
    <property type="entry name" value="DUF1559"/>
</dbReference>
<keyword evidence="2" id="KW-1133">Transmembrane helix</keyword>
<comment type="caution">
    <text evidence="4">The sequence shown here is derived from an EMBL/GenBank/DDBJ whole genome shotgun (WGS) entry which is preliminary data.</text>
</comment>
<feature type="domain" description="DUF1559" evidence="3">
    <location>
        <begin position="41"/>
        <end position="334"/>
    </location>
</feature>
<evidence type="ECO:0000313" key="5">
    <source>
        <dbReference type="Proteomes" id="UP001155241"/>
    </source>
</evidence>
<reference evidence="4" key="1">
    <citation type="submission" date="2022-06" db="EMBL/GenBank/DDBJ databases">
        <title>Aeoliella straminimaris, a novel planctomycete from sediments.</title>
        <authorList>
            <person name="Vitorino I.R."/>
            <person name="Lage O.M."/>
        </authorList>
    </citation>
    <scope>NUCLEOTIDE SEQUENCE</scope>
    <source>
        <strain evidence="4">ICT_H6.2</strain>
    </source>
</reference>
<sequence>MISARTRRAHASRLSGFTLVELLVVIAIIGILVALLLPAVQSAREAARRAQCTDHLKNLALAMINHESSLGLLPSSGWAGNWTGDPDLGSKPEQPGGWLFTILPYMEQQALHDMGSGLTGQARKDALAARDATVIAIANCPSRRKGGPYPFTLGGQPASGNGQGGSFTYSHPVVARSDYAISVGDELGYDNDCQGRGYSYGAKIRPPRSTEYSGISYCGSSVKFRQITDGLSNTIALGEKYVPSGTYQVNDPWIADDWGMYTGFQDDTVKSTFYLGYNGNTPTEATHTPVSDSTDQGTIGETARELFGSPHTGGTLFALCDGSVSQVAFDIDPEIFRRMGVRNDEGDTKQVDRSGGGGGPRR</sequence>